<evidence type="ECO:0000256" key="2">
    <source>
        <dbReference type="ARBA" id="ARBA00002759"/>
    </source>
</evidence>
<dbReference type="SMART" id="SM00138">
    <property type="entry name" value="MeTrc"/>
    <property type="match status" value="1"/>
</dbReference>
<comment type="caution">
    <text evidence="8">The sequence shown here is derived from an EMBL/GenBank/DDBJ whole genome shotgun (WGS) entry which is preliminary data.</text>
</comment>
<organism evidence="8 9">
    <name type="scientific">Enterovibrio gelatinilyticus</name>
    <dbReference type="NCBI Taxonomy" id="2899819"/>
    <lineage>
        <taxon>Bacteria</taxon>
        <taxon>Pseudomonadati</taxon>
        <taxon>Pseudomonadota</taxon>
        <taxon>Gammaproteobacteria</taxon>
        <taxon>Vibrionales</taxon>
        <taxon>Vibrionaceae</taxon>
        <taxon>Enterovibrio</taxon>
    </lineage>
</organism>
<dbReference type="InterPro" id="IPR022642">
    <property type="entry name" value="CheR_C"/>
</dbReference>
<dbReference type="InterPro" id="IPR050903">
    <property type="entry name" value="Bact_Chemotaxis_MeTrfase"/>
</dbReference>
<accession>A0ABT5QZD9</accession>
<dbReference type="InterPro" id="IPR026024">
    <property type="entry name" value="Chemotaxis_MeTrfase_CheR"/>
</dbReference>
<dbReference type="RefSeq" id="WP_274164136.1">
    <property type="nucleotide sequence ID" value="NZ_JAJUBC010000008.1"/>
</dbReference>
<dbReference type="PROSITE" id="PS50123">
    <property type="entry name" value="CHER"/>
    <property type="match status" value="1"/>
</dbReference>
<dbReference type="EMBL" id="JAJUBC010000008">
    <property type="protein sequence ID" value="MDD1793275.1"/>
    <property type="molecule type" value="Genomic_DNA"/>
</dbReference>
<evidence type="ECO:0000313" key="9">
    <source>
        <dbReference type="Proteomes" id="UP001149400"/>
    </source>
</evidence>
<keyword evidence="5 6" id="KW-0949">S-adenosyl-L-methionine</keyword>
<gene>
    <name evidence="8" type="ORF">LRP50_09065</name>
</gene>
<dbReference type="InterPro" id="IPR029063">
    <property type="entry name" value="SAM-dependent_MTases_sf"/>
</dbReference>
<evidence type="ECO:0000256" key="3">
    <source>
        <dbReference type="ARBA" id="ARBA00022603"/>
    </source>
</evidence>
<comment type="function">
    <text evidence="2 6">Methylation of the membrane-bound methyl-accepting chemotaxis proteins (MCP) to form gamma-glutamyl methyl ester residues in MCP.</text>
</comment>
<dbReference type="PANTHER" id="PTHR24422">
    <property type="entry name" value="CHEMOTAXIS PROTEIN METHYLTRANSFERASE"/>
    <property type="match status" value="1"/>
</dbReference>
<protein>
    <recommendedName>
        <fullName evidence="6">Chemotaxis protein methyltransferase</fullName>
        <ecNumber evidence="6">2.1.1.80</ecNumber>
    </recommendedName>
</protein>
<name>A0ABT5QZD9_9GAMM</name>
<evidence type="ECO:0000313" key="8">
    <source>
        <dbReference type="EMBL" id="MDD1793275.1"/>
    </source>
</evidence>
<evidence type="ECO:0000256" key="6">
    <source>
        <dbReference type="PIRNR" id="PIRNR000410"/>
    </source>
</evidence>
<evidence type="ECO:0000256" key="4">
    <source>
        <dbReference type="ARBA" id="ARBA00022679"/>
    </source>
</evidence>
<dbReference type="PIRSF" id="PIRSF000410">
    <property type="entry name" value="CheR"/>
    <property type="match status" value="1"/>
</dbReference>
<evidence type="ECO:0000259" key="7">
    <source>
        <dbReference type="PROSITE" id="PS50123"/>
    </source>
</evidence>
<sequence length="297" mass="34716">MHSENYSHNVSYAIETSCIGNSESMTQQEFTYFSNLIFQHAGIKLENEKRSMLEMRLYKRLNALKLSSFGEYMRVLQQDASGVELIAFTNQVTTNKTSFFREKRHFHFLRDNIINHPRPEKTFIWSAACSSGEEAFSLAMQCEAIKHEQANFDYRILATDVDTQRLDMCALGEYPNEDREDIPKLFQHQFTQRVPHDDSMFMVADRLKRNIKFRQHNLIHYPEKFGIQFHYIFLRNVLFYFPRSTGEKVVRALVSQLEPGGLFFVGLTESLQHMDVGLELVDVSVYRKPVLGRTADE</sequence>
<keyword evidence="3 6" id="KW-0489">Methyltransferase</keyword>
<dbReference type="Pfam" id="PF01739">
    <property type="entry name" value="CheR"/>
    <property type="match status" value="1"/>
</dbReference>
<keyword evidence="4 6" id="KW-0808">Transferase</keyword>
<evidence type="ECO:0000256" key="1">
    <source>
        <dbReference type="ARBA" id="ARBA00001541"/>
    </source>
</evidence>
<dbReference type="Gene3D" id="1.10.155.10">
    <property type="entry name" value="Chemotaxis receptor methyltransferase CheR, N-terminal domain"/>
    <property type="match status" value="1"/>
</dbReference>
<dbReference type="InterPro" id="IPR036804">
    <property type="entry name" value="CheR_N_sf"/>
</dbReference>
<dbReference type="Proteomes" id="UP001149400">
    <property type="component" value="Unassembled WGS sequence"/>
</dbReference>
<dbReference type="InterPro" id="IPR000780">
    <property type="entry name" value="CheR_MeTrfase"/>
</dbReference>
<dbReference type="PANTHER" id="PTHR24422:SF26">
    <property type="entry name" value="CHEMOTAXIS PROTEIN METHYLTRANSFERASE"/>
    <property type="match status" value="1"/>
</dbReference>
<dbReference type="SUPFAM" id="SSF47757">
    <property type="entry name" value="Chemotaxis receptor methyltransferase CheR, N-terminal domain"/>
    <property type="match status" value="1"/>
</dbReference>
<dbReference type="SUPFAM" id="SSF53335">
    <property type="entry name" value="S-adenosyl-L-methionine-dependent methyltransferases"/>
    <property type="match status" value="1"/>
</dbReference>
<evidence type="ECO:0000256" key="5">
    <source>
        <dbReference type="ARBA" id="ARBA00022691"/>
    </source>
</evidence>
<dbReference type="PRINTS" id="PR00996">
    <property type="entry name" value="CHERMTFRASE"/>
</dbReference>
<feature type="domain" description="CheR-type methyltransferase" evidence="7">
    <location>
        <begin position="18"/>
        <end position="291"/>
    </location>
</feature>
<dbReference type="EC" id="2.1.1.80" evidence="6"/>
<dbReference type="InterPro" id="IPR022641">
    <property type="entry name" value="CheR_N"/>
</dbReference>
<reference evidence="8" key="1">
    <citation type="submission" date="2021-12" db="EMBL/GenBank/DDBJ databases">
        <title>Enterovibrio ZSDZ35 sp. nov. and Enterovibrio ZSDZ42 sp. nov., isolated from coastal seawater in Qingdao.</title>
        <authorList>
            <person name="Zhang P."/>
        </authorList>
    </citation>
    <scope>NUCLEOTIDE SEQUENCE</scope>
    <source>
        <strain evidence="8">ZSDZ42</strain>
    </source>
</reference>
<keyword evidence="9" id="KW-1185">Reference proteome</keyword>
<proteinExistence type="predicted"/>
<dbReference type="Pfam" id="PF03705">
    <property type="entry name" value="CheR_N"/>
    <property type="match status" value="1"/>
</dbReference>
<comment type="catalytic activity">
    <reaction evidence="1 6">
        <text>L-glutamyl-[protein] + S-adenosyl-L-methionine = [protein]-L-glutamate 5-O-methyl ester + S-adenosyl-L-homocysteine</text>
        <dbReference type="Rhea" id="RHEA:24452"/>
        <dbReference type="Rhea" id="RHEA-COMP:10208"/>
        <dbReference type="Rhea" id="RHEA-COMP:10311"/>
        <dbReference type="ChEBI" id="CHEBI:29973"/>
        <dbReference type="ChEBI" id="CHEBI:57856"/>
        <dbReference type="ChEBI" id="CHEBI:59789"/>
        <dbReference type="ChEBI" id="CHEBI:82795"/>
        <dbReference type="EC" id="2.1.1.80"/>
    </reaction>
</comment>
<dbReference type="Gene3D" id="3.40.50.150">
    <property type="entry name" value="Vaccinia Virus protein VP39"/>
    <property type="match status" value="1"/>
</dbReference>